<organism evidence="1 2">
    <name type="scientific">candidate division WOR-1 bacterium RIFOXYB2_FULL_48_7</name>
    <dbReference type="NCBI Taxonomy" id="1802583"/>
    <lineage>
        <taxon>Bacteria</taxon>
        <taxon>Bacillati</taxon>
        <taxon>Saganbacteria</taxon>
    </lineage>
</organism>
<protein>
    <submittedName>
        <fullName evidence="1">Uncharacterized protein</fullName>
    </submittedName>
</protein>
<dbReference type="Proteomes" id="UP000178951">
    <property type="component" value="Unassembled WGS sequence"/>
</dbReference>
<accession>A0A1F4TNX0</accession>
<name>A0A1F4TNX0_UNCSA</name>
<comment type="caution">
    <text evidence="1">The sequence shown here is derived from an EMBL/GenBank/DDBJ whole genome shotgun (WGS) entry which is preliminary data.</text>
</comment>
<sequence length="410" mass="45577">MCHSGLLPRYIYRAYNAGLHPVESFAPLTYAQLEEPEILRQLANGICPAGELLEYQGATSLDQLRSSLKAEVGEVVNEVNARIGSNPLDIEAFYALFPLHQDAKSLGGEVWDLHVKLGRAQALLVHDIHHNFATELLTANCSFEISEKGLPVFLYAYKQLDKHLAHLKSVLQVCRWRLSEEANFEQLSIGALAEAAVYAAAYRLHLPVEYSSHPGEGYISYFLADDLNDMTVSQALELILYNLQKNSGKALIETPEGEREALRHKWISLRAARDGDFSDVVAIEVADNGIGFQLQELIRKVQEALGNPEWRHVYADHPVVKKIMAWQTNPFIIRTLTTGELMDLAFLNTISGFHKSFSSGLGLDEVAELCQSFNADIILTNRADGGALVKVLIGPAKSRRAIIARDLYPN</sequence>
<dbReference type="Gene3D" id="3.30.565.10">
    <property type="entry name" value="Histidine kinase-like ATPase, C-terminal domain"/>
    <property type="match status" value="1"/>
</dbReference>
<gene>
    <name evidence="1" type="ORF">A2311_01460</name>
</gene>
<evidence type="ECO:0000313" key="2">
    <source>
        <dbReference type="Proteomes" id="UP000178951"/>
    </source>
</evidence>
<dbReference type="EMBL" id="MEUF01000044">
    <property type="protein sequence ID" value="OGC34405.1"/>
    <property type="molecule type" value="Genomic_DNA"/>
</dbReference>
<proteinExistence type="predicted"/>
<reference evidence="1 2" key="1">
    <citation type="journal article" date="2016" name="Nat. Commun.">
        <title>Thousands of microbial genomes shed light on interconnected biogeochemical processes in an aquifer system.</title>
        <authorList>
            <person name="Anantharaman K."/>
            <person name="Brown C.T."/>
            <person name="Hug L.A."/>
            <person name="Sharon I."/>
            <person name="Castelle C.J."/>
            <person name="Probst A.J."/>
            <person name="Thomas B.C."/>
            <person name="Singh A."/>
            <person name="Wilkins M.J."/>
            <person name="Karaoz U."/>
            <person name="Brodie E.L."/>
            <person name="Williams K.H."/>
            <person name="Hubbard S.S."/>
            <person name="Banfield J.F."/>
        </authorList>
    </citation>
    <scope>NUCLEOTIDE SEQUENCE [LARGE SCALE GENOMIC DNA]</scope>
</reference>
<dbReference type="InterPro" id="IPR036890">
    <property type="entry name" value="HATPase_C_sf"/>
</dbReference>
<dbReference type="AlphaFoldDB" id="A0A1F4TNX0"/>
<evidence type="ECO:0000313" key="1">
    <source>
        <dbReference type="EMBL" id="OGC34405.1"/>
    </source>
</evidence>
<dbReference type="SUPFAM" id="SSF55874">
    <property type="entry name" value="ATPase domain of HSP90 chaperone/DNA topoisomerase II/histidine kinase"/>
    <property type="match status" value="1"/>
</dbReference>